<evidence type="ECO:0000313" key="3">
    <source>
        <dbReference type="Proteomes" id="UP000319143"/>
    </source>
</evidence>
<reference evidence="2 3" key="1">
    <citation type="submission" date="2019-02" db="EMBL/GenBank/DDBJ databases">
        <title>Deep-cultivation of Planctomycetes and their phenomic and genomic characterization uncovers novel biology.</title>
        <authorList>
            <person name="Wiegand S."/>
            <person name="Jogler M."/>
            <person name="Boedeker C."/>
            <person name="Pinto D."/>
            <person name="Vollmers J."/>
            <person name="Rivas-Marin E."/>
            <person name="Kohn T."/>
            <person name="Peeters S.H."/>
            <person name="Heuer A."/>
            <person name="Rast P."/>
            <person name="Oberbeckmann S."/>
            <person name="Bunk B."/>
            <person name="Jeske O."/>
            <person name="Meyerdierks A."/>
            <person name="Storesund J.E."/>
            <person name="Kallscheuer N."/>
            <person name="Luecker S."/>
            <person name="Lage O.M."/>
            <person name="Pohl T."/>
            <person name="Merkel B.J."/>
            <person name="Hornburger P."/>
            <person name="Mueller R.-W."/>
            <person name="Bruemmer F."/>
            <person name="Labrenz M."/>
            <person name="Spormann A.M."/>
            <person name="Op Den Camp H."/>
            <person name="Overmann J."/>
            <person name="Amann R."/>
            <person name="Jetten M.S.M."/>
            <person name="Mascher T."/>
            <person name="Medema M.H."/>
            <person name="Devos D.P."/>
            <person name="Kaster A.-K."/>
            <person name="Ovreas L."/>
            <person name="Rohde M."/>
            <person name="Galperin M.Y."/>
            <person name="Jogler C."/>
        </authorList>
    </citation>
    <scope>NUCLEOTIDE SEQUENCE [LARGE SCALE GENOMIC DNA]</scope>
    <source>
        <strain evidence="2 3">Poly41</strain>
    </source>
</reference>
<dbReference type="EMBL" id="SJPV01000062">
    <property type="protein sequence ID" value="TWU20834.1"/>
    <property type="molecule type" value="Genomic_DNA"/>
</dbReference>
<dbReference type="AlphaFoldDB" id="A0A5C6CBN4"/>
<dbReference type="RefSeq" id="WP_146531776.1">
    <property type="nucleotide sequence ID" value="NZ_SJPV01000062.1"/>
</dbReference>
<evidence type="ECO:0000259" key="1">
    <source>
        <dbReference type="Pfam" id="PF01610"/>
    </source>
</evidence>
<feature type="domain" description="Transposase IS204/IS1001/IS1096/IS1165 DDE" evidence="1">
    <location>
        <begin position="154"/>
        <end position="394"/>
    </location>
</feature>
<comment type="caution">
    <text evidence="2">The sequence shown here is derived from an EMBL/GenBank/DDBJ whole genome shotgun (WGS) entry which is preliminary data.</text>
</comment>
<name>A0A5C6CBN4_9BACT</name>
<protein>
    <submittedName>
        <fullName evidence="2">Transposase</fullName>
    </submittedName>
</protein>
<organism evidence="2 3">
    <name type="scientific">Novipirellula artificiosorum</name>
    <dbReference type="NCBI Taxonomy" id="2528016"/>
    <lineage>
        <taxon>Bacteria</taxon>
        <taxon>Pseudomonadati</taxon>
        <taxon>Planctomycetota</taxon>
        <taxon>Planctomycetia</taxon>
        <taxon>Pirellulales</taxon>
        <taxon>Pirellulaceae</taxon>
        <taxon>Novipirellula</taxon>
    </lineage>
</organism>
<accession>A0A5C6CBN4</accession>
<gene>
    <name evidence="2" type="ORF">Poly41_71720</name>
</gene>
<dbReference type="Proteomes" id="UP000319143">
    <property type="component" value="Unassembled WGS sequence"/>
</dbReference>
<dbReference type="PANTHER" id="PTHR33498">
    <property type="entry name" value="TRANSPOSASE FOR INSERTION SEQUENCE ELEMENT IS1557"/>
    <property type="match status" value="1"/>
</dbReference>
<evidence type="ECO:0000313" key="2">
    <source>
        <dbReference type="EMBL" id="TWU20834.1"/>
    </source>
</evidence>
<proteinExistence type="predicted"/>
<dbReference type="InterPro" id="IPR002560">
    <property type="entry name" value="Transposase_DDE"/>
</dbReference>
<dbReference type="NCBIfam" id="NF033550">
    <property type="entry name" value="transpos_ISL3"/>
    <property type="match status" value="1"/>
</dbReference>
<dbReference type="Pfam" id="PF01610">
    <property type="entry name" value="DDE_Tnp_ISL3"/>
    <property type="match status" value="1"/>
</dbReference>
<dbReference type="InterPro" id="IPR047951">
    <property type="entry name" value="Transpos_ISL3"/>
</dbReference>
<keyword evidence="3" id="KW-1185">Reference proteome</keyword>
<dbReference type="PANTHER" id="PTHR33498:SF1">
    <property type="entry name" value="TRANSPOSASE FOR INSERTION SEQUENCE ELEMENT IS1557"/>
    <property type="match status" value="1"/>
</dbReference>
<dbReference type="OrthoDB" id="286035at2"/>
<sequence>MHLKTILNCRYPLKRFVYGNAKISGNRILVDVRPRKNSKPRCGQCRSAGPTYDTRSAREFQFVPILGLAVYFVYAMRRVDCPDCGVKTEHLEWSNGKERMTTAYKWFLSTWARRMSWSETGRIFGTSWNRVYRSVRYTVIWGLVHREDLQFTAIGIDEIAARRGHRYLTLVYQIDEGCRRLLWVGRERKEKTLEGFFDLFETSVKDHLQFVCSDMWKPYLNVIADRAGHALNILDRYHVMATLNKKVDKVRAEETRQLKEDGYEPILKHSRWCILKRPENRTAKQTSKLRELMKYNLRTMRAHLMREDFQQFWSYQSATWAGKFLDGWCNRAMRSQLEPMKEMARTLRRHRGLLLNWFAAKGELSSGSVEGMNTKAKVALRKSYGFKTDEVYETVLYHELGKLPEHDLAHQFC</sequence>